<dbReference type="InterPro" id="IPR036770">
    <property type="entry name" value="Ankyrin_rpt-contain_sf"/>
</dbReference>
<dbReference type="SMART" id="SM00248">
    <property type="entry name" value="ANK"/>
    <property type="match status" value="7"/>
</dbReference>
<sequence length="658" mass="73586">MDQTNRRSYADMTKKSKSEGASTSKDKGTSKSEGASTSKDKGTSKSEGASTSKDKGTSETEAASLSKGNGKNMIEKSEEHFLRSVLLLMKYGGKVLQHRIEYELQTKQGQTVSAFLLKSIHEIIHLTFGKSDKCCQTHCSIPSKPDNESHLHRDYLNVMYQKMRSRCAAGSKDKCSCCFKVKPDLDMSSWDITLTSRLLLEFIIKDPSQRQVILNLRSYRNSQELLHRGQPRMDDDQFRMTWGKVAHAIMKVAEKCEPSYPDTISKEIEQLKHASLSHRDFYVELEVFWKKIKDTIENVAQENKLLWEVLIKCKELLESYENKELKGCEDDASYGSYEYKPAPVPYPKDGAEDVFPRNSPLTEEEKENQEKELFLNACKTGNQDDEDVIKMMKIDVNFFSQDGKTPLYLASRHGHLSIVKMLLGKGAEVNLCNENGDGPLHAACQNGNINIVDRLIQKGANINSVSSDGSTPLYLASLHGHESIVHILLGKGAEVNQCNKNGDGPLHAACQKGNVNIVQQLVNMTDIDINAINSSQCTPLQKACWDGYETIVKSLLEKGAKVNPSKEKTYGPLHIACRNGHHKVADILLANNADINFQGADGNTPIILACKNGMKKTFELLLNYGADLKLCNDDGYCPRVDPDFLKLIVLHETKQNRR</sequence>
<dbReference type="InterPro" id="IPR002110">
    <property type="entry name" value="Ankyrin_rpt"/>
</dbReference>
<evidence type="ECO:0000256" key="3">
    <source>
        <dbReference type="PROSITE-ProRule" id="PRU00023"/>
    </source>
</evidence>
<dbReference type="PROSITE" id="PS50297">
    <property type="entry name" value="ANK_REP_REGION"/>
    <property type="match status" value="7"/>
</dbReference>
<keyword evidence="2 3" id="KW-0040">ANK repeat</keyword>
<evidence type="ECO:0000256" key="4">
    <source>
        <dbReference type="SAM" id="MobiDB-lite"/>
    </source>
</evidence>
<name>A0A8B8EE92_CRAVI</name>
<protein>
    <submittedName>
        <fullName evidence="6">Receptor-interacting serine/threonine-protein kinase 4-like isoform X1</fullName>
    </submittedName>
</protein>
<accession>A0A8B8EE92</accession>
<feature type="region of interest" description="Disordered" evidence="4">
    <location>
        <begin position="1"/>
        <end position="71"/>
    </location>
</feature>
<dbReference type="GeneID" id="111133968"/>
<keyword evidence="1" id="KW-0677">Repeat</keyword>
<feature type="repeat" description="ANK" evidence="3">
    <location>
        <begin position="501"/>
        <end position="523"/>
    </location>
</feature>
<feature type="region of interest" description="Disordered" evidence="4">
    <location>
        <begin position="344"/>
        <end position="366"/>
    </location>
</feature>
<feature type="compositionally biased region" description="Polar residues" evidence="4">
    <location>
        <begin position="59"/>
        <end position="69"/>
    </location>
</feature>
<feature type="repeat" description="ANK" evidence="3">
    <location>
        <begin position="435"/>
        <end position="467"/>
    </location>
</feature>
<keyword evidence="5" id="KW-1185">Reference proteome</keyword>
<dbReference type="OrthoDB" id="7464126at2759"/>
<dbReference type="Proteomes" id="UP000694844">
    <property type="component" value="Chromosome 1"/>
</dbReference>
<reference evidence="6" key="2">
    <citation type="submission" date="2025-08" db="UniProtKB">
        <authorList>
            <consortium name="RefSeq"/>
        </authorList>
    </citation>
    <scope>IDENTIFICATION</scope>
    <source>
        <tissue evidence="6">Whole sample</tissue>
    </source>
</reference>
<dbReference type="PANTHER" id="PTHR24171">
    <property type="entry name" value="ANKYRIN REPEAT DOMAIN-CONTAINING PROTEIN 39-RELATED"/>
    <property type="match status" value="1"/>
</dbReference>
<dbReference type="RefSeq" id="XP_022338425.1">
    <property type="nucleotide sequence ID" value="XM_022482717.1"/>
</dbReference>
<organism evidence="5 6">
    <name type="scientific">Crassostrea virginica</name>
    <name type="common">Eastern oyster</name>
    <dbReference type="NCBI Taxonomy" id="6565"/>
    <lineage>
        <taxon>Eukaryota</taxon>
        <taxon>Metazoa</taxon>
        <taxon>Spiralia</taxon>
        <taxon>Lophotrochozoa</taxon>
        <taxon>Mollusca</taxon>
        <taxon>Bivalvia</taxon>
        <taxon>Autobranchia</taxon>
        <taxon>Pteriomorphia</taxon>
        <taxon>Ostreida</taxon>
        <taxon>Ostreoidea</taxon>
        <taxon>Ostreidae</taxon>
        <taxon>Crassostrea</taxon>
    </lineage>
</organism>
<reference evidence="5" key="1">
    <citation type="submission" date="2024-06" db="UniProtKB">
        <authorList>
            <consortium name="RefSeq"/>
        </authorList>
    </citation>
    <scope>NUCLEOTIDE SEQUENCE [LARGE SCALE GENOMIC DNA]</scope>
</reference>
<dbReference type="KEGG" id="cvn:111133968"/>
<proteinExistence type="predicted"/>
<feature type="compositionally biased region" description="Basic and acidic residues" evidence="4">
    <location>
        <begin position="1"/>
        <end position="30"/>
    </location>
</feature>
<evidence type="ECO:0000313" key="6">
    <source>
        <dbReference type="RefSeq" id="XP_022338425.1"/>
    </source>
</evidence>
<evidence type="ECO:0000256" key="1">
    <source>
        <dbReference type="ARBA" id="ARBA00022737"/>
    </source>
</evidence>
<evidence type="ECO:0000313" key="5">
    <source>
        <dbReference type="Proteomes" id="UP000694844"/>
    </source>
</evidence>
<gene>
    <name evidence="6" type="primary">LOC111133968</name>
</gene>
<dbReference type="Pfam" id="PF12796">
    <property type="entry name" value="Ank_2"/>
    <property type="match status" value="2"/>
</dbReference>
<evidence type="ECO:0000256" key="2">
    <source>
        <dbReference type="ARBA" id="ARBA00023043"/>
    </source>
</evidence>
<dbReference type="Pfam" id="PF00023">
    <property type="entry name" value="Ank"/>
    <property type="match status" value="2"/>
</dbReference>
<feature type="repeat" description="ANK" evidence="3">
    <location>
        <begin position="535"/>
        <end position="567"/>
    </location>
</feature>
<feature type="repeat" description="ANK" evidence="3">
    <location>
        <begin position="601"/>
        <end position="633"/>
    </location>
</feature>
<dbReference type="SUPFAM" id="SSF48403">
    <property type="entry name" value="Ankyrin repeat"/>
    <property type="match status" value="1"/>
</dbReference>
<dbReference type="Gene3D" id="1.25.40.20">
    <property type="entry name" value="Ankyrin repeat-containing domain"/>
    <property type="match status" value="2"/>
</dbReference>
<feature type="repeat" description="ANK" evidence="3">
    <location>
        <begin position="402"/>
        <end position="434"/>
    </location>
</feature>
<dbReference type="PROSITE" id="PS50088">
    <property type="entry name" value="ANK_REPEAT"/>
    <property type="match status" value="7"/>
</dbReference>
<feature type="repeat" description="ANK" evidence="3">
    <location>
        <begin position="468"/>
        <end position="500"/>
    </location>
</feature>
<dbReference type="AlphaFoldDB" id="A0A8B8EE92"/>
<dbReference type="PRINTS" id="PR01415">
    <property type="entry name" value="ANKYRIN"/>
</dbReference>
<feature type="repeat" description="ANK" evidence="3">
    <location>
        <begin position="568"/>
        <end position="600"/>
    </location>
</feature>